<dbReference type="InterPro" id="IPR001789">
    <property type="entry name" value="Sig_transdc_resp-reg_receiver"/>
</dbReference>
<evidence type="ECO:0000259" key="4">
    <source>
        <dbReference type="PROSITE" id="PS50112"/>
    </source>
</evidence>
<evidence type="ECO:0000259" key="6">
    <source>
        <dbReference type="PROSITE" id="PS50883"/>
    </source>
</evidence>
<dbReference type="PROSITE" id="PS50112">
    <property type="entry name" value="PAS"/>
    <property type="match status" value="1"/>
</dbReference>
<dbReference type="InterPro" id="IPR043128">
    <property type="entry name" value="Rev_trsase/Diguanyl_cyclase"/>
</dbReference>
<gene>
    <name evidence="8" type="ORF">WM16_08750</name>
</gene>
<dbReference type="FunFam" id="3.20.20.450:FF:000001">
    <property type="entry name" value="Cyclic di-GMP phosphodiesterase yahA"/>
    <property type="match status" value="1"/>
</dbReference>
<dbReference type="CDD" id="cd01949">
    <property type="entry name" value="GGDEF"/>
    <property type="match status" value="1"/>
</dbReference>
<proteinExistence type="predicted"/>
<organism evidence="8 9">
    <name type="scientific">Burkholderia ubonensis</name>
    <dbReference type="NCBI Taxonomy" id="101571"/>
    <lineage>
        <taxon>Bacteria</taxon>
        <taxon>Pseudomonadati</taxon>
        <taxon>Pseudomonadota</taxon>
        <taxon>Betaproteobacteria</taxon>
        <taxon>Burkholderiales</taxon>
        <taxon>Burkholderiaceae</taxon>
        <taxon>Burkholderia</taxon>
        <taxon>Burkholderia cepacia complex</taxon>
    </lineage>
</organism>
<dbReference type="GO" id="GO:0071111">
    <property type="term" value="F:cyclic-guanylate-specific phosphodiesterase activity"/>
    <property type="evidence" value="ECO:0007669"/>
    <property type="project" value="UniProtKB-EC"/>
</dbReference>
<dbReference type="GO" id="GO:0000160">
    <property type="term" value="P:phosphorelay signal transduction system"/>
    <property type="evidence" value="ECO:0007669"/>
    <property type="project" value="InterPro"/>
</dbReference>
<keyword evidence="2" id="KW-0597">Phosphoprotein</keyword>
<dbReference type="PROSITE" id="PS50113">
    <property type="entry name" value="PAC"/>
    <property type="match status" value="1"/>
</dbReference>
<feature type="domain" description="GGDEF" evidence="7">
    <location>
        <begin position="363"/>
        <end position="493"/>
    </location>
</feature>
<sequence length="761" mass="85489">MNRPPNRRILLIDDLPSIHQDFRKILSNSASPSELDDVEAALFGTAAKAAAGADGFELDSAYQGQEGVAKVSESLRQGLPYAMAFVDMRMPPGWDGVETVRRLWQEDPRLQIVICTAYSDYSWDEVVAQLDVCDRLLILKKPFDNIEVAQLANALTKKWDMTQQAEVQRDHLEEQVRSRTAELKHANEALLEQVIERKLAEQALRLKHEAIEASINGIFLINNRLPDNPIEYVNPAFERITGYASDEVKGRNIRCLLGEDQDQPGIRAILEVMRDGREGHEVLRSYRKDGTPFWSECYVAGIRDNSEEITHFVVVLNDISEAKRLEELLHNRANYDTLTKLPNRLLMMDRIAEAVAKAQRDHGRVAVAFVDLDRFKFINDSLGHDAGDVLLQEIARRLCECVRESDTVARLGGDEFVILMEMAGDVSPVMQRIVDRIGQPVTLAGEEHAVTCSIGVSVYPQDGRDAETLLKNADTAMYQAKEIGRNSFQFFKDEMNARLNERILLETDLRHAMERGEFELYYQPVIELRGGTIIGFEALIRWHHPSKGLVLPGSFIPIAEQSDLILRIGEWVLRQACTQNQTWVRAGISTVPVLVNLSARQFDRQDIVRLVQRVLLETGLAPGLLELEITETLSMQAPRRTIEFIEKLKAIGVKVAIDDFGTGYSNLTYLKKFPVDKLKLDSSFMSEITSNKDSMAIASAVIDMGHSLNLTVVAEGVEQESQLSLLCARGCDLMQGHLFSPALPADEFAALVRSGRKLVRI</sequence>
<dbReference type="InterPro" id="IPR029787">
    <property type="entry name" value="Nucleotide_cyclase"/>
</dbReference>
<dbReference type="SUPFAM" id="SSF55073">
    <property type="entry name" value="Nucleotide cyclase"/>
    <property type="match status" value="1"/>
</dbReference>
<dbReference type="SMART" id="SM00091">
    <property type="entry name" value="PAS"/>
    <property type="match status" value="1"/>
</dbReference>
<dbReference type="Pfam" id="PF13426">
    <property type="entry name" value="PAS_9"/>
    <property type="match status" value="1"/>
</dbReference>
<dbReference type="InterPro" id="IPR000014">
    <property type="entry name" value="PAS"/>
</dbReference>
<dbReference type="InterPro" id="IPR011006">
    <property type="entry name" value="CheY-like_superfamily"/>
</dbReference>
<evidence type="ECO:0000256" key="1">
    <source>
        <dbReference type="ARBA" id="ARBA00051114"/>
    </source>
</evidence>
<feature type="modified residue" description="4-aspartylphosphate" evidence="2">
    <location>
        <position position="87"/>
    </location>
</feature>
<comment type="catalytic activity">
    <reaction evidence="1">
        <text>3',3'-c-di-GMP + H2O = 5'-phosphoguanylyl(3'-&gt;5')guanosine + H(+)</text>
        <dbReference type="Rhea" id="RHEA:24902"/>
        <dbReference type="ChEBI" id="CHEBI:15377"/>
        <dbReference type="ChEBI" id="CHEBI:15378"/>
        <dbReference type="ChEBI" id="CHEBI:58754"/>
        <dbReference type="ChEBI" id="CHEBI:58805"/>
        <dbReference type="EC" id="3.1.4.52"/>
    </reaction>
    <physiologicalReaction direction="left-to-right" evidence="1">
        <dbReference type="Rhea" id="RHEA:24903"/>
    </physiologicalReaction>
</comment>
<dbReference type="Pfam" id="PF00990">
    <property type="entry name" value="GGDEF"/>
    <property type="match status" value="1"/>
</dbReference>
<evidence type="ECO:0000313" key="9">
    <source>
        <dbReference type="Proteomes" id="UP000065504"/>
    </source>
</evidence>
<accession>A0A119UWZ4</accession>
<feature type="domain" description="PAS" evidence="4">
    <location>
        <begin position="209"/>
        <end position="276"/>
    </location>
</feature>
<evidence type="ECO:0000259" key="3">
    <source>
        <dbReference type="PROSITE" id="PS50110"/>
    </source>
</evidence>
<feature type="domain" description="PAC" evidence="5">
    <location>
        <begin position="277"/>
        <end position="331"/>
    </location>
</feature>
<dbReference type="InterPro" id="IPR052155">
    <property type="entry name" value="Biofilm_reg_signaling"/>
</dbReference>
<evidence type="ECO:0008006" key="10">
    <source>
        <dbReference type="Google" id="ProtNLM"/>
    </source>
</evidence>
<dbReference type="PROSITE" id="PS50887">
    <property type="entry name" value="GGDEF"/>
    <property type="match status" value="1"/>
</dbReference>
<evidence type="ECO:0000313" key="8">
    <source>
        <dbReference type="EMBL" id="KWK79612.1"/>
    </source>
</evidence>
<protein>
    <recommendedName>
        <fullName evidence="10">Diguanylate cyclase</fullName>
    </recommendedName>
</protein>
<dbReference type="CDD" id="cd00130">
    <property type="entry name" value="PAS"/>
    <property type="match status" value="1"/>
</dbReference>
<dbReference type="NCBIfam" id="TIGR00229">
    <property type="entry name" value="sensory_box"/>
    <property type="match status" value="1"/>
</dbReference>
<feature type="domain" description="EAL" evidence="6">
    <location>
        <begin position="502"/>
        <end position="756"/>
    </location>
</feature>
<dbReference type="SMART" id="SM00052">
    <property type="entry name" value="EAL"/>
    <property type="match status" value="1"/>
</dbReference>
<reference evidence="8 9" key="1">
    <citation type="submission" date="2015-11" db="EMBL/GenBank/DDBJ databases">
        <title>Expanding the genomic diversity of Burkholderia species for the development of highly accurate diagnostics.</title>
        <authorList>
            <person name="Sahl J."/>
            <person name="Keim P."/>
            <person name="Wagner D."/>
        </authorList>
    </citation>
    <scope>NUCLEOTIDE SEQUENCE [LARGE SCALE GENOMIC DNA]</scope>
    <source>
        <strain evidence="8 9">MSMB782WGS</strain>
    </source>
</reference>
<dbReference type="InterPro" id="IPR000700">
    <property type="entry name" value="PAS-assoc_C"/>
</dbReference>
<dbReference type="SUPFAM" id="SSF52172">
    <property type="entry name" value="CheY-like"/>
    <property type="match status" value="1"/>
</dbReference>
<dbReference type="SUPFAM" id="SSF141868">
    <property type="entry name" value="EAL domain-like"/>
    <property type="match status" value="1"/>
</dbReference>
<dbReference type="PANTHER" id="PTHR44757">
    <property type="entry name" value="DIGUANYLATE CYCLASE DGCP"/>
    <property type="match status" value="1"/>
</dbReference>
<dbReference type="AlphaFoldDB" id="A0A119UWZ4"/>
<dbReference type="Pfam" id="PF00072">
    <property type="entry name" value="Response_reg"/>
    <property type="match status" value="1"/>
</dbReference>
<dbReference type="PANTHER" id="PTHR44757:SF2">
    <property type="entry name" value="BIOFILM ARCHITECTURE MAINTENANCE PROTEIN MBAA"/>
    <property type="match status" value="1"/>
</dbReference>
<dbReference type="GO" id="GO:0071732">
    <property type="term" value="P:cellular response to nitric oxide"/>
    <property type="evidence" value="ECO:0007669"/>
    <property type="project" value="UniProtKB-ARBA"/>
</dbReference>
<dbReference type="FunFam" id="3.30.70.270:FF:000001">
    <property type="entry name" value="Diguanylate cyclase domain protein"/>
    <property type="match status" value="1"/>
</dbReference>
<dbReference type="Gene3D" id="3.30.450.20">
    <property type="entry name" value="PAS domain"/>
    <property type="match status" value="1"/>
</dbReference>
<dbReference type="CDD" id="cd01948">
    <property type="entry name" value="EAL"/>
    <property type="match status" value="1"/>
</dbReference>
<dbReference type="InterPro" id="IPR035965">
    <property type="entry name" value="PAS-like_dom_sf"/>
</dbReference>
<dbReference type="InterPro" id="IPR001633">
    <property type="entry name" value="EAL_dom"/>
</dbReference>
<dbReference type="PROSITE" id="PS50110">
    <property type="entry name" value="RESPONSE_REGULATORY"/>
    <property type="match status" value="1"/>
</dbReference>
<dbReference type="SMART" id="SM00086">
    <property type="entry name" value="PAC"/>
    <property type="match status" value="1"/>
</dbReference>
<dbReference type="EMBL" id="LPLU01000048">
    <property type="protein sequence ID" value="KWK79612.1"/>
    <property type="molecule type" value="Genomic_DNA"/>
</dbReference>
<evidence type="ECO:0000256" key="2">
    <source>
        <dbReference type="PROSITE-ProRule" id="PRU00169"/>
    </source>
</evidence>
<dbReference type="Gene3D" id="3.40.50.2300">
    <property type="match status" value="1"/>
</dbReference>
<comment type="caution">
    <text evidence="8">The sequence shown here is derived from an EMBL/GenBank/DDBJ whole genome shotgun (WGS) entry which is preliminary data.</text>
</comment>
<evidence type="ECO:0000259" key="5">
    <source>
        <dbReference type="PROSITE" id="PS50113"/>
    </source>
</evidence>
<dbReference type="RefSeq" id="WP_060234044.1">
    <property type="nucleotide sequence ID" value="NZ_LPLU01000048.1"/>
</dbReference>
<dbReference type="PROSITE" id="PS50883">
    <property type="entry name" value="EAL"/>
    <property type="match status" value="1"/>
</dbReference>
<feature type="domain" description="Response regulatory" evidence="3">
    <location>
        <begin position="8"/>
        <end position="156"/>
    </location>
</feature>
<dbReference type="SMART" id="SM00267">
    <property type="entry name" value="GGDEF"/>
    <property type="match status" value="1"/>
</dbReference>
<dbReference type="InterPro" id="IPR001610">
    <property type="entry name" value="PAC"/>
</dbReference>
<evidence type="ECO:0000259" key="7">
    <source>
        <dbReference type="PROSITE" id="PS50887"/>
    </source>
</evidence>
<dbReference type="InterPro" id="IPR000160">
    <property type="entry name" value="GGDEF_dom"/>
</dbReference>
<dbReference type="Gene3D" id="3.20.20.450">
    <property type="entry name" value="EAL domain"/>
    <property type="match status" value="1"/>
</dbReference>
<dbReference type="InterPro" id="IPR035919">
    <property type="entry name" value="EAL_sf"/>
</dbReference>
<dbReference type="Proteomes" id="UP000065504">
    <property type="component" value="Unassembled WGS sequence"/>
</dbReference>
<dbReference type="NCBIfam" id="TIGR00254">
    <property type="entry name" value="GGDEF"/>
    <property type="match status" value="1"/>
</dbReference>
<dbReference type="Pfam" id="PF00563">
    <property type="entry name" value="EAL"/>
    <property type="match status" value="1"/>
</dbReference>
<name>A0A119UWZ4_9BURK</name>
<dbReference type="Gene3D" id="3.30.70.270">
    <property type="match status" value="1"/>
</dbReference>
<dbReference type="SUPFAM" id="SSF55785">
    <property type="entry name" value="PYP-like sensor domain (PAS domain)"/>
    <property type="match status" value="1"/>
</dbReference>